<feature type="region of interest" description="Disordered" evidence="4">
    <location>
        <begin position="523"/>
        <end position="682"/>
    </location>
</feature>
<feature type="compositionally biased region" description="Basic and acidic residues" evidence="4">
    <location>
        <begin position="362"/>
        <end position="372"/>
    </location>
</feature>
<dbReference type="GO" id="GO:0005634">
    <property type="term" value="C:nucleus"/>
    <property type="evidence" value="ECO:0007669"/>
    <property type="project" value="UniProtKB-SubCell"/>
</dbReference>
<dbReference type="InterPro" id="IPR024146">
    <property type="entry name" value="Claspin"/>
</dbReference>
<evidence type="ECO:0000256" key="4">
    <source>
        <dbReference type="SAM" id="MobiDB-lite"/>
    </source>
</evidence>
<reference evidence="6 7" key="1">
    <citation type="submission" date="2017-06" db="EMBL/GenBank/DDBJ databases">
        <title>Ant-infecting Ophiocordyceps genomes reveal a high diversity of potential behavioral manipulation genes and a possible major role for enterotoxins.</title>
        <authorList>
            <person name="De Bekker C."/>
            <person name="Evans H.C."/>
            <person name="Brachmann A."/>
            <person name="Hughes D.P."/>
        </authorList>
    </citation>
    <scope>NUCLEOTIDE SEQUENCE [LARGE SCALE GENOMIC DNA]</scope>
    <source>
        <strain evidence="6 7">1348a</strain>
    </source>
</reference>
<feature type="compositionally biased region" description="Basic and acidic residues" evidence="4">
    <location>
        <begin position="523"/>
        <end position="543"/>
    </location>
</feature>
<feature type="region of interest" description="Disordered" evidence="4">
    <location>
        <begin position="1"/>
        <end position="271"/>
    </location>
</feature>
<feature type="compositionally biased region" description="Low complexity" evidence="4">
    <location>
        <begin position="291"/>
        <end position="307"/>
    </location>
</feature>
<feature type="domain" description="DNA replication checkpoint mediator MRC1" evidence="5">
    <location>
        <begin position="898"/>
        <end position="1036"/>
    </location>
</feature>
<dbReference type="Proteomes" id="UP000224854">
    <property type="component" value="Unassembled WGS sequence"/>
</dbReference>
<evidence type="ECO:0000313" key="6">
    <source>
        <dbReference type="EMBL" id="PHH79493.1"/>
    </source>
</evidence>
<name>A0A2C5ZHZ8_9HYPO</name>
<feature type="compositionally biased region" description="Basic and acidic residues" evidence="4">
    <location>
        <begin position="244"/>
        <end position="255"/>
    </location>
</feature>
<dbReference type="Pfam" id="PF09444">
    <property type="entry name" value="MRC1"/>
    <property type="match status" value="1"/>
</dbReference>
<evidence type="ECO:0000256" key="2">
    <source>
        <dbReference type="ARBA" id="ARBA00022553"/>
    </source>
</evidence>
<dbReference type="EMBL" id="NJEU01000184">
    <property type="protein sequence ID" value="PHH79493.1"/>
    <property type="molecule type" value="Genomic_DNA"/>
</dbReference>
<feature type="region of interest" description="Disordered" evidence="4">
    <location>
        <begin position="287"/>
        <end position="383"/>
    </location>
</feature>
<dbReference type="PANTHER" id="PTHR14396:SF10">
    <property type="entry name" value="CLASPIN"/>
    <property type="match status" value="1"/>
</dbReference>
<feature type="compositionally biased region" description="Polar residues" evidence="4">
    <location>
        <begin position="88"/>
        <end position="110"/>
    </location>
</feature>
<evidence type="ECO:0000256" key="1">
    <source>
        <dbReference type="ARBA" id="ARBA00004123"/>
    </source>
</evidence>
<dbReference type="OrthoDB" id="2130597at2759"/>
<feature type="compositionally biased region" description="Acidic residues" evidence="4">
    <location>
        <begin position="544"/>
        <end position="563"/>
    </location>
</feature>
<evidence type="ECO:0000259" key="5">
    <source>
        <dbReference type="Pfam" id="PF09444"/>
    </source>
</evidence>
<feature type="compositionally biased region" description="Basic residues" evidence="4">
    <location>
        <begin position="638"/>
        <end position="647"/>
    </location>
</feature>
<feature type="compositionally biased region" description="Low complexity" evidence="4">
    <location>
        <begin position="1"/>
        <end position="16"/>
    </location>
</feature>
<sequence>MASSPSPSSLSDAASPHLPTPRSKIRALLATVSSDDEADTAATNGLGAISPSRRTNTPDKPSDSEQESDESDVLMRPRGKLASRMRGASSTPVPVSNSPRNRVQDVSDTENAAMHDAPSDDNHQDLPVAPRRLKRRTDKQGSPRAASLSPGLFVSSPTRPPPSNKDSESENDLPTIKSDRFKELVERKRQERLAREAAAEAENAQEREGQEVSSLALESDADDEEDGRRLSQAVGPKKRKASKKAIEEMNRETQRMARSMQLSHEPRTRKKITKSAFFDKFCYKSAKTKQSESMATSSSRPTSSYTESENKAVGTPPSSPPALKHHRTLFPKLKTQVSSQDDGDSNDELPFLDEIVKAAQEQPRKDKGKARATDVQNASATEKPMRRIRVRMPVVAANTVELGSDDELEVTKTTRDKINAVFDRVPAEQTLESRSLRALRALAQIKSPPCRERRKNEAPCMTAGQLHLDLFQKARRQAKNERQRRLELLKSQGIEVQSAAERERQEQEVEDLVAKAREEARLIMQQERDAANKENKDKGKPDIVDWDDSEDEEYEEAANESDGEASAIQLSGSEEEQDQDDQEDDEQDDDMPDADEPVSHPLLDQDAKSDESEAEANSVFEDEAGPEAHQDSDEEPRAKRRRNRKHTAVMSDDEAAVEATPRNKMVAVKGSPYTPNVKSDSAEPYSVLRSARKPFIPGLPVKGAAGLGLTQIFAGTMDEEEQKPSPLSCPQQSLMPDIDVAPQWARPSYSGESSSSSDDEMIMDSQHREPHDDTQLIQLNASQSQMRGLGSLLRDDLDMQPSQFVFTQDSGPQIHTPIKQRYIELPHSTMDTLLVSQREEAEANGSPVLRKGRLRRKLDMQRLDQEPCQPTAPDAFEALADGAKELKARRLQDQFNRKKSKAKTMVDEQAEESEDEYAGLGGADGEDSDNESAGSVREIIDDEAGNDVDERKLAAFYADRERAQDEKDVEKLFKNITKGMLRRKRGADFDLSDSDDGGAARRRMRRRQFNKMQKALFADERIQKIAQDPGNQAFLRTIEDHDSEDELEVVEAATEGPEPTMDSQDDGPALVPDSQPTHRKAVMDDSLGRNPRRTKNGKKPSNIGEVRQTLSSLLAEREVSVIPATEIGSDSDDDDDNAGWPTRGADKENAGRRAKSVVNRISLNRNMTDPSGQSRLAFAAASSSSTAIRIPTLLRRATTNSSLLFGSATSAGINANSASAPGANSSVGFGDSVRLHKGATKSSGVSGFGPSAAVARAGVVAPERRLEGERRRELRKARGAQRRMKAVGGLLGKGSFE</sequence>
<feature type="compositionally biased region" description="Basic and acidic residues" evidence="4">
    <location>
        <begin position="626"/>
        <end position="637"/>
    </location>
</feature>
<dbReference type="GO" id="GO:0033314">
    <property type="term" value="P:mitotic DNA replication checkpoint signaling"/>
    <property type="evidence" value="ECO:0007669"/>
    <property type="project" value="TreeGrafter"/>
</dbReference>
<comment type="subcellular location">
    <subcellularLocation>
        <location evidence="1">Nucleus</location>
    </subcellularLocation>
</comment>
<feature type="region of interest" description="Disordered" evidence="4">
    <location>
        <begin position="1122"/>
        <end position="1154"/>
    </location>
</feature>
<dbReference type="GO" id="GO:0010997">
    <property type="term" value="F:anaphase-promoting complex binding"/>
    <property type="evidence" value="ECO:0007669"/>
    <property type="project" value="TreeGrafter"/>
</dbReference>
<feature type="compositionally biased region" description="Acidic residues" evidence="4">
    <location>
        <begin position="573"/>
        <end position="596"/>
    </location>
</feature>
<keyword evidence="3" id="KW-0539">Nucleus</keyword>
<feature type="region of interest" description="Disordered" evidence="4">
    <location>
        <begin position="895"/>
        <end position="944"/>
    </location>
</feature>
<comment type="caution">
    <text evidence="6">The sequence shown here is derived from an EMBL/GenBank/DDBJ whole genome shotgun (WGS) entry which is preliminary data.</text>
</comment>
<feature type="region of interest" description="Disordered" evidence="4">
    <location>
        <begin position="717"/>
        <end position="736"/>
    </location>
</feature>
<dbReference type="PANTHER" id="PTHR14396">
    <property type="entry name" value="CLASPIN"/>
    <property type="match status" value="1"/>
</dbReference>
<evidence type="ECO:0000256" key="3">
    <source>
        <dbReference type="ARBA" id="ARBA00023242"/>
    </source>
</evidence>
<feature type="region of interest" description="Disordered" evidence="4">
    <location>
        <begin position="1028"/>
        <end position="1105"/>
    </location>
</feature>
<accession>A0A2C5ZHZ8</accession>
<dbReference type="InterPro" id="IPR018564">
    <property type="entry name" value="Repl_chkpnt_MRC1_dom"/>
</dbReference>
<feature type="compositionally biased region" description="Acidic residues" evidence="4">
    <location>
        <begin position="908"/>
        <end position="917"/>
    </location>
</feature>
<keyword evidence="2" id="KW-0597">Phosphoprotein</keyword>
<gene>
    <name evidence="6" type="ORF">CDD82_2361</name>
</gene>
<proteinExistence type="predicted"/>
<evidence type="ECO:0000313" key="7">
    <source>
        <dbReference type="Proteomes" id="UP000224854"/>
    </source>
</evidence>
<feature type="region of interest" description="Disordered" evidence="4">
    <location>
        <begin position="744"/>
        <end position="771"/>
    </location>
</feature>
<feature type="compositionally biased region" description="Acidic residues" evidence="4">
    <location>
        <begin position="341"/>
        <end position="351"/>
    </location>
</feature>
<protein>
    <recommendedName>
        <fullName evidence="5">DNA replication checkpoint mediator MRC1 domain-containing protein</fullName>
    </recommendedName>
</protein>
<dbReference type="GO" id="GO:0007095">
    <property type="term" value="P:mitotic G2 DNA damage checkpoint signaling"/>
    <property type="evidence" value="ECO:0007669"/>
    <property type="project" value="TreeGrafter"/>
</dbReference>
<keyword evidence="7" id="KW-1185">Reference proteome</keyword>
<organism evidence="6 7">
    <name type="scientific">Ophiocordyceps australis</name>
    <dbReference type="NCBI Taxonomy" id="1399860"/>
    <lineage>
        <taxon>Eukaryota</taxon>
        <taxon>Fungi</taxon>
        <taxon>Dikarya</taxon>
        <taxon>Ascomycota</taxon>
        <taxon>Pezizomycotina</taxon>
        <taxon>Sordariomycetes</taxon>
        <taxon>Hypocreomycetidae</taxon>
        <taxon>Hypocreales</taxon>
        <taxon>Ophiocordycipitaceae</taxon>
        <taxon>Ophiocordyceps</taxon>
    </lineage>
</organism>
<feature type="compositionally biased region" description="Basic and acidic residues" evidence="4">
    <location>
        <begin position="177"/>
        <end position="210"/>
    </location>
</feature>